<keyword evidence="11" id="KW-0862">Zinc</keyword>
<dbReference type="PANTHER" id="PTHR42951">
    <property type="entry name" value="METALLO-BETA-LACTAMASE DOMAIN-CONTAINING"/>
    <property type="match status" value="1"/>
</dbReference>
<keyword evidence="10 14" id="KW-0378">Hydrolase</keyword>
<dbReference type="Gene3D" id="3.10.450.50">
    <property type="match status" value="1"/>
</dbReference>
<dbReference type="InterPro" id="IPR058199">
    <property type="entry name" value="BlaB//VIM/IMP-1"/>
</dbReference>
<gene>
    <name evidence="14" type="primary">bla</name>
    <name evidence="14" type="ORF">K1X11_014615</name>
</gene>
<dbReference type="PANTHER" id="PTHR42951:SF4">
    <property type="entry name" value="ACYL-COENZYME A THIOESTERASE MBLAC2"/>
    <property type="match status" value="1"/>
</dbReference>
<dbReference type="NCBIfam" id="NF033088">
    <property type="entry name" value="bla_subclass_B1"/>
    <property type="match status" value="1"/>
</dbReference>
<evidence type="ECO:0000259" key="13">
    <source>
        <dbReference type="SMART" id="SM00849"/>
    </source>
</evidence>
<keyword evidence="12" id="KW-0046">Antibiotic resistance</keyword>
<dbReference type="GO" id="GO:0008800">
    <property type="term" value="F:beta-lactamase activity"/>
    <property type="evidence" value="ECO:0007669"/>
    <property type="project" value="UniProtKB-EC"/>
</dbReference>
<dbReference type="RefSeq" id="WP_221031556.1">
    <property type="nucleotide sequence ID" value="NZ_CP139781.1"/>
</dbReference>
<dbReference type="Pfam" id="PF00753">
    <property type="entry name" value="Lactamase_B"/>
    <property type="match status" value="1"/>
</dbReference>
<dbReference type="Gene3D" id="3.60.15.10">
    <property type="entry name" value="Ribonuclease Z/Hydroxyacylglutathione hydrolase-like"/>
    <property type="match status" value="1"/>
</dbReference>
<dbReference type="InterPro" id="IPR036866">
    <property type="entry name" value="RibonucZ/Hydroxyglut_hydro"/>
</dbReference>
<evidence type="ECO:0000256" key="5">
    <source>
        <dbReference type="ARBA" id="ARBA00011245"/>
    </source>
</evidence>
<evidence type="ECO:0000256" key="4">
    <source>
        <dbReference type="ARBA" id="ARBA00005250"/>
    </source>
</evidence>
<evidence type="ECO:0000256" key="10">
    <source>
        <dbReference type="ARBA" id="ARBA00022801"/>
    </source>
</evidence>
<reference evidence="14 15" key="2">
    <citation type="submission" date="2023-12" db="EMBL/GenBank/DDBJ databases">
        <title>Description of an unclassified Opitutus bacterium of Verrucomicrobiota.</title>
        <authorList>
            <person name="Zhang D.-F."/>
        </authorList>
    </citation>
    <scope>NUCLEOTIDE SEQUENCE [LARGE SCALE GENOMIC DNA]</scope>
    <source>
        <strain evidence="14 15">WL0086</strain>
    </source>
</reference>
<dbReference type="SMART" id="SM00849">
    <property type="entry name" value="Lactamase_B"/>
    <property type="match status" value="1"/>
</dbReference>
<dbReference type="Pfam" id="PF13474">
    <property type="entry name" value="SnoaL_3"/>
    <property type="match status" value="1"/>
</dbReference>
<dbReference type="InterPro" id="IPR032710">
    <property type="entry name" value="NTF2-like_dom_sf"/>
</dbReference>
<evidence type="ECO:0000256" key="12">
    <source>
        <dbReference type="ARBA" id="ARBA00023251"/>
    </source>
</evidence>
<proteinExistence type="inferred from homology"/>
<dbReference type="SUPFAM" id="SSF56281">
    <property type="entry name" value="Metallo-hydrolase/oxidoreductase"/>
    <property type="match status" value="1"/>
</dbReference>
<name>A0ABZ1C3C3_9BACT</name>
<dbReference type="InterPro" id="IPR050855">
    <property type="entry name" value="NDM-1-like"/>
</dbReference>
<evidence type="ECO:0000256" key="7">
    <source>
        <dbReference type="ARBA" id="ARBA00022723"/>
    </source>
</evidence>
<reference evidence="14 15" key="1">
    <citation type="submission" date="2021-08" db="EMBL/GenBank/DDBJ databases">
        <authorList>
            <person name="Zhang D."/>
            <person name="Zhang A."/>
            <person name="Wang L."/>
        </authorList>
    </citation>
    <scope>NUCLEOTIDE SEQUENCE [LARGE SCALE GENOMIC DNA]</scope>
    <source>
        <strain evidence="14 15">WL0086</strain>
    </source>
</reference>
<evidence type="ECO:0000256" key="3">
    <source>
        <dbReference type="ARBA" id="ARBA00004418"/>
    </source>
</evidence>
<sequence>MARWFPRFISVFTKWLLVFGLTGALRAEVDFEITPLGEGMWLHVAGHETETWGRVTSNGLIVDEGEHVVVIDTPWGAENSRALLAWIEREIGKPVERLFVGHFHDDRLGGWEVFAERGTRVIALAETVALAGIADGDLPAFEVLRLAPGERATIGTVEVLYPGRAHTSDNVVMWLPESGILVGGCAVRAEAARGMGNTADATVAEWAASMRRVQQAYPDARRVVPGHGKVGDVGLLTHTIALAEAAATEAAVASIGSVLDAFHVAAGAADFDGYFGLFAEDGVFLGTDASERWTRAEFQAFARPYFEAGRGWLYEPVAGGRHVVVSPDGGYAWFDEALVSAAYGACRGSGVMVRTAAGWRVAQYHLTIPIPNDLAKEVVGLIRDFEAK</sequence>
<dbReference type="SUPFAM" id="SSF54427">
    <property type="entry name" value="NTF2-like"/>
    <property type="match status" value="1"/>
</dbReference>
<comment type="catalytic activity">
    <reaction evidence="1">
        <text>a beta-lactam + H2O = a substituted beta-amino acid</text>
        <dbReference type="Rhea" id="RHEA:20401"/>
        <dbReference type="ChEBI" id="CHEBI:15377"/>
        <dbReference type="ChEBI" id="CHEBI:35627"/>
        <dbReference type="ChEBI" id="CHEBI:140347"/>
        <dbReference type="EC" id="3.5.2.6"/>
    </reaction>
</comment>
<keyword evidence="9" id="KW-0574">Periplasm</keyword>
<accession>A0ABZ1C3C3</accession>
<evidence type="ECO:0000256" key="9">
    <source>
        <dbReference type="ARBA" id="ARBA00022764"/>
    </source>
</evidence>
<evidence type="ECO:0000313" key="14">
    <source>
        <dbReference type="EMBL" id="WRQ86044.1"/>
    </source>
</evidence>
<dbReference type="InterPro" id="IPR037401">
    <property type="entry name" value="SnoaL-like"/>
</dbReference>
<evidence type="ECO:0000256" key="1">
    <source>
        <dbReference type="ARBA" id="ARBA00001526"/>
    </source>
</evidence>
<keyword evidence="7" id="KW-0479">Metal-binding</keyword>
<evidence type="ECO:0000313" key="15">
    <source>
        <dbReference type="Proteomes" id="UP000738431"/>
    </source>
</evidence>
<comment type="cofactor">
    <cofactor evidence="2">
        <name>Zn(2+)</name>
        <dbReference type="ChEBI" id="CHEBI:29105"/>
    </cofactor>
</comment>
<keyword evidence="8" id="KW-0732">Signal</keyword>
<protein>
    <recommendedName>
        <fullName evidence="6">beta-lactamase</fullName>
        <ecNumber evidence="6">3.5.2.6</ecNumber>
    </recommendedName>
</protein>
<evidence type="ECO:0000256" key="6">
    <source>
        <dbReference type="ARBA" id="ARBA00012865"/>
    </source>
</evidence>
<dbReference type="Proteomes" id="UP000738431">
    <property type="component" value="Chromosome"/>
</dbReference>
<feature type="domain" description="Metallo-beta-lactamase" evidence="13">
    <location>
        <begin position="56"/>
        <end position="227"/>
    </location>
</feature>
<dbReference type="EC" id="3.5.2.6" evidence="6"/>
<organism evidence="14 15">
    <name type="scientific">Actomonas aquatica</name>
    <dbReference type="NCBI Taxonomy" id="2866162"/>
    <lineage>
        <taxon>Bacteria</taxon>
        <taxon>Pseudomonadati</taxon>
        <taxon>Verrucomicrobiota</taxon>
        <taxon>Opitutia</taxon>
        <taxon>Opitutales</taxon>
        <taxon>Opitutaceae</taxon>
        <taxon>Actomonas</taxon>
    </lineage>
</organism>
<comment type="subunit">
    <text evidence="5">Monomer.</text>
</comment>
<dbReference type="EMBL" id="CP139781">
    <property type="protein sequence ID" value="WRQ86044.1"/>
    <property type="molecule type" value="Genomic_DNA"/>
</dbReference>
<evidence type="ECO:0000256" key="8">
    <source>
        <dbReference type="ARBA" id="ARBA00022729"/>
    </source>
</evidence>
<dbReference type="InterPro" id="IPR001279">
    <property type="entry name" value="Metallo-B-lactamas"/>
</dbReference>
<comment type="similarity">
    <text evidence="4">Belongs to the metallo-beta-lactamase superfamily. Class-B beta-lactamase family.</text>
</comment>
<evidence type="ECO:0000256" key="11">
    <source>
        <dbReference type="ARBA" id="ARBA00022833"/>
    </source>
</evidence>
<keyword evidence="15" id="KW-1185">Reference proteome</keyword>
<comment type="subcellular location">
    <subcellularLocation>
        <location evidence="3">Periplasm</location>
    </subcellularLocation>
</comment>
<evidence type="ECO:0000256" key="2">
    <source>
        <dbReference type="ARBA" id="ARBA00001947"/>
    </source>
</evidence>